<gene>
    <name evidence="2" type="ORF">SASPL_135630</name>
</gene>
<evidence type="ECO:0000313" key="3">
    <source>
        <dbReference type="Proteomes" id="UP000298416"/>
    </source>
</evidence>
<dbReference type="Proteomes" id="UP000298416">
    <property type="component" value="Unassembled WGS sequence"/>
</dbReference>
<proteinExistence type="predicted"/>
<name>A0A8X8ZGT1_SALSN</name>
<reference evidence="2" key="1">
    <citation type="submission" date="2018-01" db="EMBL/GenBank/DDBJ databases">
        <authorList>
            <person name="Mao J.F."/>
        </authorList>
    </citation>
    <scope>NUCLEOTIDE SEQUENCE</scope>
    <source>
        <strain evidence="2">Huo1</strain>
        <tissue evidence="2">Leaf</tissue>
    </source>
</reference>
<comment type="caution">
    <text evidence="2">The sequence shown here is derived from an EMBL/GenBank/DDBJ whole genome shotgun (WGS) entry which is preliminary data.</text>
</comment>
<accession>A0A8X8ZGT1</accession>
<dbReference type="EMBL" id="PNBA02000013">
    <property type="protein sequence ID" value="KAG6403409.1"/>
    <property type="molecule type" value="Genomic_DNA"/>
</dbReference>
<reference evidence="2" key="2">
    <citation type="submission" date="2020-08" db="EMBL/GenBank/DDBJ databases">
        <title>Plant Genome Project.</title>
        <authorList>
            <person name="Zhang R.-G."/>
        </authorList>
    </citation>
    <scope>NUCLEOTIDE SEQUENCE</scope>
    <source>
        <strain evidence="2">Huo1</strain>
        <tissue evidence="2">Leaf</tissue>
    </source>
</reference>
<protein>
    <submittedName>
        <fullName evidence="2">Uncharacterized protein</fullName>
    </submittedName>
</protein>
<feature type="compositionally biased region" description="Low complexity" evidence="1">
    <location>
        <begin position="81"/>
        <end position="92"/>
    </location>
</feature>
<evidence type="ECO:0000256" key="1">
    <source>
        <dbReference type="SAM" id="MobiDB-lite"/>
    </source>
</evidence>
<keyword evidence="3" id="KW-1185">Reference proteome</keyword>
<organism evidence="2">
    <name type="scientific">Salvia splendens</name>
    <name type="common">Scarlet sage</name>
    <dbReference type="NCBI Taxonomy" id="180675"/>
    <lineage>
        <taxon>Eukaryota</taxon>
        <taxon>Viridiplantae</taxon>
        <taxon>Streptophyta</taxon>
        <taxon>Embryophyta</taxon>
        <taxon>Tracheophyta</taxon>
        <taxon>Spermatophyta</taxon>
        <taxon>Magnoliopsida</taxon>
        <taxon>eudicotyledons</taxon>
        <taxon>Gunneridae</taxon>
        <taxon>Pentapetalae</taxon>
        <taxon>asterids</taxon>
        <taxon>lamiids</taxon>
        <taxon>Lamiales</taxon>
        <taxon>Lamiaceae</taxon>
        <taxon>Nepetoideae</taxon>
        <taxon>Mentheae</taxon>
        <taxon>Salviinae</taxon>
        <taxon>Salvia</taxon>
        <taxon>Salvia subgen. Calosphace</taxon>
        <taxon>core Calosphace</taxon>
    </lineage>
</organism>
<dbReference type="AlphaFoldDB" id="A0A8X8ZGT1"/>
<sequence>MFGRVRPAPISSLEPLESQRSSIKIIKHDSLSIYESTLLKLKQGSRCNPICDPEDNSRNDAVCIMAIDSPEEAVSAGAGCSSTESLPMSSSSDQSTAFSNEAAKTNMSILHFFSNTRSRVQARARTLKCAKHTEKGCTRVMMASDWNEDDEMKMPRTR</sequence>
<dbReference type="PANTHER" id="PTHR48238:SF1">
    <property type="entry name" value="(RAPE) HYPOTHETICAL PROTEIN"/>
    <property type="match status" value="1"/>
</dbReference>
<feature type="region of interest" description="Disordered" evidence="1">
    <location>
        <begin position="75"/>
        <end position="98"/>
    </location>
</feature>
<dbReference type="PANTHER" id="PTHR48238">
    <property type="entry name" value="BNACNNG09570D PROTEIN"/>
    <property type="match status" value="1"/>
</dbReference>
<evidence type="ECO:0000313" key="2">
    <source>
        <dbReference type="EMBL" id="KAG6403409.1"/>
    </source>
</evidence>